<comment type="catalytic activity">
    <reaction evidence="7">
        <text>(S)-malate + NAD(+) = oxaloacetate + NADH + H(+)</text>
        <dbReference type="Rhea" id="RHEA:21432"/>
        <dbReference type="ChEBI" id="CHEBI:15378"/>
        <dbReference type="ChEBI" id="CHEBI:15589"/>
        <dbReference type="ChEBI" id="CHEBI:16452"/>
        <dbReference type="ChEBI" id="CHEBI:57540"/>
        <dbReference type="ChEBI" id="CHEBI:57945"/>
        <dbReference type="EC" id="1.1.1.37"/>
    </reaction>
</comment>
<dbReference type="PRINTS" id="PR00086">
    <property type="entry name" value="LLDHDRGNASE"/>
</dbReference>
<evidence type="ECO:0000313" key="15">
    <source>
        <dbReference type="Proteomes" id="UP001060368"/>
    </source>
</evidence>
<dbReference type="GO" id="GO:0004459">
    <property type="term" value="F:L-lactate dehydrogenase (NAD+) activity"/>
    <property type="evidence" value="ECO:0007669"/>
    <property type="project" value="TreeGrafter"/>
</dbReference>
<evidence type="ECO:0000256" key="3">
    <source>
        <dbReference type="ARBA" id="ARBA00012995"/>
    </source>
</evidence>
<evidence type="ECO:0000256" key="4">
    <source>
        <dbReference type="ARBA" id="ARBA00022532"/>
    </source>
</evidence>
<dbReference type="InterPro" id="IPR022383">
    <property type="entry name" value="Lactate/malate_DH_C"/>
</dbReference>
<organism evidence="14 15">
    <name type="scientific">Methanoplanus endosymbiosus</name>
    <dbReference type="NCBI Taxonomy" id="33865"/>
    <lineage>
        <taxon>Archaea</taxon>
        <taxon>Methanobacteriati</taxon>
        <taxon>Methanobacteriota</taxon>
        <taxon>Stenosarchaea group</taxon>
        <taxon>Methanomicrobia</taxon>
        <taxon>Methanomicrobiales</taxon>
        <taxon>Methanomicrobiaceae</taxon>
        <taxon>Methanoplanus</taxon>
    </lineage>
</organism>
<dbReference type="PANTHER" id="PTHR43128">
    <property type="entry name" value="L-2-HYDROXYCARBOXYLATE DEHYDROGENASE (NAD(P)(+))"/>
    <property type="match status" value="1"/>
</dbReference>
<reference evidence="14" key="1">
    <citation type="submission" date="2022-04" db="EMBL/GenBank/DDBJ databases">
        <title>Complete genome of Methanoplanus endosymbiosus DSM 3599.</title>
        <authorList>
            <person name="Chen S.-C."/>
            <person name="You Y.-T."/>
            <person name="Zhou Y.-Z."/>
            <person name="Lai M.-C."/>
        </authorList>
    </citation>
    <scope>NUCLEOTIDE SEQUENCE</scope>
    <source>
        <strain evidence="14">DSM 3599</strain>
    </source>
</reference>
<dbReference type="GO" id="GO:0006099">
    <property type="term" value="P:tricarboxylic acid cycle"/>
    <property type="evidence" value="ECO:0007669"/>
    <property type="project" value="UniProtKB-KW"/>
</dbReference>
<feature type="binding site" evidence="9">
    <location>
        <position position="113"/>
    </location>
    <ligand>
        <name>substrate</name>
    </ligand>
</feature>
<evidence type="ECO:0000256" key="6">
    <source>
        <dbReference type="ARBA" id="ARBA00023027"/>
    </source>
</evidence>
<comment type="similarity">
    <text evidence="2 11">Belongs to the LDH/MDH superfamily.</text>
</comment>
<feature type="active site" description="Proton acceptor" evidence="8">
    <location>
        <position position="164"/>
    </location>
</feature>
<protein>
    <recommendedName>
        <fullName evidence="3">malate dehydrogenase</fullName>
        <ecNumber evidence="3">1.1.1.37</ecNumber>
    </recommendedName>
</protein>
<feature type="domain" description="Lactate/malate dehydrogenase C-terminal" evidence="13">
    <location>
        <begin position="139"/>
        <end position="282"/>
    </location>
</feature>
<dbReference type="GeneID" id="74306187"/>
<keyword evidence="6 10" id="KW-0520">NAD</keyword>
<feature type="binding site" evidence="10">
    <location>
        <position position="33"/>
    </location>
    <ligand>
        <name>NAD(+)</name>
        <dbReference type="ChEBI" id="CHEBI:57540"/>
    </ligand>
</feature>
<evidence type="ECO:0000259" key="13">
    <source>
        <dbReference type="Pfam" id="PF02866"/>
    </source>
</evidence>
<dbReference type="InterPro" id="IPR001557">
    <property type="entry name" value="L-lactate/malate_DH"/>
</dbReference>
<dbReference type="InterPro" id="IPR015955">
    <property type="entry name" value="Lactate_DH/Glyco_Ohase_4_C"/>
</dbReference>
<feature type="binding site" evidence="10">
    <location>
        <position position="90"/>
    </location>
    <ligand>
        <name>NAD(+)</name>
        <dbReference type="ChEBI" id="CHEBI:57540"/>
    </ligand>
</feature>
<comment type="function">
    <text evidence="1">Catalyzes the reversible oxidation of malate to oxaloacetate.</text>
</comment>
<keyword evidence="5 11" id="KW-0560">Oxidoreductase</keyword>
<feature type="binding site" evidence="10">
    <location>
        <begin position="111"/>
        <end position="113"/>
    </location>
    <ligand>
        <name>NAD(+)</name>
        <dbReference type="ChEBI" id="CHEBI:57540"/>
    </ligand>
</feature>
<dbReference type="Proteomes" id="UP001060368">
    <property type="component" value="Chromosome"/>
</dbReference>
<dbReference type="InterPro" id="IPR001236">
    <property type="entry name" value="Lactate/malate_DH_N"/>
</dbReference>
<keyword evidence="15" id="KW-1185">Reference proteome</keyword>
<dbReference type="PIRSF" id="PIRSF000102">
    <property type="entry name" value="Lac_mal_DH"/>
    <property type="match status" value="1"/>
</dbReference>
<feature type="binding site" evidence="9">
    <location>
        <position position="144"/>
    </location>
    <ligand>
        <name>substrate</name>
    </ligand>
</feature>
<feature type="binding site" evidence="10">
    <location>
        <begin position="8"/>
        <end position="13"/>
    </location>
    <ligand>
        <name>NAD(+)</name>
        <dbReference type="ChEBI" id="CHEBI:57540"/>
    </ligand>
</feature>
<dbReference type="KEGG" id="mend:L6E24_00790"/>
<dbReference type="Gene3D" id="3.40.50.720">
    <property type="entry name" value="NAD(P)-binding Rossmann-like Domain"/>
    <property type="match status" value="1"/>
</dbReference>
<gene>
    <name evidence="14" type="ORF">L6E24_00790</name>
</gene>
<name>A0A9E7THE0_9EURY</name>
<evidence type="ECO:0000259" key="12">
    <source>
        <dbReference type="Pfam" id="PF00056"/>
    </source>
</evidence>
<evidence type="ECO:0000256" key="2">
    <source>
        <dbReference type="ARBA" id="ARBA00008104"/>
    </source>
</evidence>
<evidence type="ECO:0000256" key="7">
    <source>
        <dbReference type="ARBA" id="ARBA00048313"/>
    </source>
</evidence>
<sequence length="289" mass="31583">MTVLSVIGAGKVGSEVAFISAVRELADEIILYDNVPDFLNAQKLDLLHTGIKTEISTDPREIKDSDIAVFTAGIPRTPAIKTRADLLEANLAVAGECAEYLKGFSGILITVTNPMDANNYFFKKALGLNREQCIGFGGQLDSARFSLFLKERGFSGDAFVIGEHGEHQVPLFSKTDGTGRRIDTDTREEILTEMRRASMPVISGKGGTVFGPAYHISSLIDAVVSDRRGIIPCSVVLNGEYGLKDCSMGVPARIGREGVLEIIEWELDEWENEKLKMASEHLNCLCRKV</sequence>
<dbReference type="EC" id="1.1.1.37" evidence="3"/>
<dbReference type="SUPFAM" id="SSF51735">
    <property type="entry name" value="NAD(P)-binding Rossmann-fold domains"/>
    <property type="match status" value="1"/>
</dbReference>
<evidence type="ECO:0000256" key="5">
    <source>
        <dbReference type="ARBA" id="ARBA00023002"/>
    </source>
</evidence>
<dbReference type="GO" id="GO:0030060">
    <property type="term" value="F:L-malate dehydrogenase (NAD+) activity"/>
    <property type="evidence" value="ECO:0007669"/>
    <property type="project" value="UniProtKB-EC"/>
</dbReference>
<evidence type="ECO:0000313" key="14">
    <source>
        <dbReference type="EMBL" id="UUX92697.1"/>
    </source>
</evidence>
<feature type="domain" description="Lactate/malate dehydrogenase N-terminal" evidence="12">
    <location>
        <begin position="5"/>
        <end position="135"/>
    </location>
</feature>
<evidence type="ECO:0000256" key="10">
    <source>
        <dbReference type="PIRSR" id="PIRSR000102-3"/>
    </source>
</evidence>
<evidence type="ECO:0000256" key="8">
    <source>
        <dbReference type="PIRSR" id="PIRSR000102-1"/>
    </source>
</evidence>
<dbReference type="Pfam" id="PF00056">
    <property type="entry name" value="Ldh_1_N"/>
    <property type="match status" value="1"/>
</dbReference>
<dbReference type="AlphaFoldDB" id="A0A9E7THE0"/>
<evidence type="ECO:0000256" key="11">
    <source>
        <dbReference type="RuleBase" id="RU003369"/>
    </source>
</evidence>
<feature type="binding site" evidence="9">
    <location>
        <position position="83"/>
    </location>
    <ligand>
        <name>substrate</name>
    </ligand>
</feature>
<dbReference type="InterPro" id="IPR036291">
    <property type="entry name" value="NAD(P)-bd_dom_sf"/>
</dbReference>
<evidence type="ECO:0000256" key="1">
    <source>
        <dbReference type="ARBA" id="ARBA00003966"/>
    </source>
</evidence>
<accession>A0A9E7THE0</accession>
<dbReference type="GO" id="GO:0006089">
    <property type="term" value="P:lactate metabolic process"/>
    <property type="evidence" value="ECO:0007669"/>
    <property type="project" value="TreeGrafter"/>
</dbReference>
<dbReference type="Pfam" id="PF02866">
    <property type="entry name" value="Ldh_1_C"/>
    <property type="match status" value="1"/>
</dbReference>
<dbReference type="SUPFAM" id="SSF56327">
    <property type="entry name" value="LDH C-terminal domain-like"/>
    <property type="match status" value="1"/>
</dbReference>
<dbReference type="Gene3D" id="3.90.110.10">
    <property type="entry name" value="Lactate dehydrogenase/glycoside hydrolase, family 4, C-terminal"/>
    <property type="match status" value="1"/>
</dbReference>
<proteinExistence type="inferred from homology"/>
<evidence type="ECO:0000256" key="9">
    <source>
        <dbReference type="PIRSR" id="PIRSR000102-2"/>
    </source>
</evidence>
<feature type="binding site" evidence="9">
    <location>
        <position position="76"/>
    </location>
    <ligand>
        <name>substrate</name>
    </ligand>
</feature>
<dbReference type="EMBL" id="CP096115">
    <property type="protein sequence ID" value="UUX92697.1"/>
    <property type="molecule type" value="Genomic_DNA"/>
</dbReference>
<keyword evidence="4" id="KW-0816">Tricarboxylic acid cycle</keyword>
<dbReference type="PANTHER" id="PTHR43128:SF16">
    <property type="entry name" value="L-LACTATE DEHYDROGENASE"/>
    <property type="match status" value="1"/>
</dbReference>
<dbReference type="RefSeq" id="WP_257742841.1">
    <property type="nucleotide sequence ID" value="NZ_CP096115.1"/>
</dbReference>